<evidence type="ECO:0000256" key="1">
    <source>
        <dbReference type="ARBA" id="ARBA00001231"/>
    </source>
</evidence>
<dbReference type="Pfam" id="PF00728">
    <property type="entry name" value="Glyco_hydro_20"/>
    <property type="match status" value="1"/>
</dbReference>
<dbReference type="SUPFAM" id="SSF51445">
    <property type="entry name" value="(Trans)glycosidases"/>
    <property type="match status" value="1"/>
</dbReference>
<dbReference type="InterPro" id="IPR006311">
    <property type="entry name" value="TAT_signal"/>
</dbReference>
<evidence type="ECO:0000256" key="2">
    <source>
        <dbReference type="ARBA" id="ARBA00006285"/>
    </source>
</evidence>
<accession>A0A8G1XFK1</accession>
<dbReference type="Gene3D" id="3.30.379.10">
    <property type="entry name" value="Chitobiase/beta-hexosaminidase domain 2-like"/>
    <property type="match status" value="1"/>
</dbReference>
<dbReference type="GO" id="GO:0016020">
    <property type="term" value="C:membrane"/>
    <property type="evidence" value="ECO:0007669"/>
    <property type="project" value="TreeGrafter"/>
</dbReference>
<keyword evidence="5" id="KW-0326">Glycosidase</keyword>
<reference evidence="10 11" key="1">
    <citation type="submission" date="2018-11" db="EMBL/GenBank/DDBJ databases">
        <title>Sequencing the genomes of 1000 actinobacteria strains.</title>
        <authorList>
            <person name="Klenk H.-P."/>
        </authorList>
    </citation>
    <scope>NUCLEOTIDE SEQUENCE [LARGE SCALE GENOMIC DNA]</scope>
    <source>
        <strain evidence="10 11">DSM 44780</strain>
    </source>
</reference>
<sequence>MRDKTRPSITRRSFVGSAALLGGMAAVPFAAGSAHAADPATAGTDRPQTIPALREWSGRSGAYHLGASCRIVVCGWGSGQLRGVAETFAADLRADAKSAASIAVGDVPAARGDIVLRLGAVDPDLGAEGYLLEVGDRITVTARTVKGAFYGTRTLLQLFRQGPTVPAGVAKDWPRYTERGLMVDTARMNFSYEWLADRIRDMAYLKLNMLHLHFTDDEGWRIESRLGVQSDPCLTKQQVRNLLALAAQYHVTVVPEIDMPAHTGALLAHYPQYQLRDSSGVVAPGKIDYSIPGARRLLRQVVAEYLDLFPGPYWHMGADEYIVSSAYAAYPQLVAYAQQQFGPNAIGKDGVRGLVNEMHDFVRDQGRTMRVWNDLFSHEGVVKLDQDLVVDWWSDLYYPFQPVNPDSPQTLIDAGYRVNNRGFFPTYDFPQGPPAQPSMPWTYENWGVDTFHGFAYSGDYPTSGFSTVSPAAPGNLGSAVNLWNSGGSWTEDEAAVSIFPRLRVMAQKTWESPVLVAGYGDFLDIITRVGSAPGI</sequence>
<feature type="signal peptide" evidence="7">
    <location>
        <begin position="1"/>
        <end position="36"/>
    </location>
</feature>
<dbReference type="PROSITE" id="PS51318">
    <property type="entry name" value="TAT"/>
    <property type="match status" value="1"/>
</dbReference>
<dbReference type="RefSeq" id="WP_162870112.1">
    <property type="nucleotide sequence ID" value="NZ_RJVJ01000001.1"/>
</dbReference>
<gene>
    <name evidence="10" type="ORF">EDD39_4828</name>
</gene>
<evidence type="ECO:0000256" key="3">
    <source>
        <dbReference type="ARBA" id="ARBA00012663"/>
    </source>
</evidence>
<evidence type="ECO:0000256" key="6">
    <source>
        <dbReference type="PIRSR" id="PIRSR625705-1"/>
    </source>
</evidence>
<dbReference type="PANTHER" id="PTHR22600:SF57">
    <property type="entry name" value="BETA-N-ACETYLHEXOSAMINIDASE"/>
    <property type="match status" value="1"/>
</dbReference>
<proteinExistence type="inferred from homology"/>
<dbReference type="SUPFAM" id="SSF55545">
    <property type="entry name" value="beta-N-acetylhexosaminidase-like domain"/>
    <property type="match status" value="1"/>
</dbReference>
<evidence type="ECO:0000256" key="4">
    <source>
        <dbReference type="ARBA" id="ARBA00022801"/>
    </source>
</evidence>
<dbReference type="InterPro" id="IPR017853">
    <property type="entry name" value="GH"/>
</dbReference>
<comment type="catalytic activity">
    <reaction evidence="1">
        <text>Hydrolysis of terminal non-reducing N-acetyl-D-hexosamine residues in N-acetyl-beta-D-hexosaminides.</text>
        <dbReference type="EC" id="3.2.1.52"/>
    </reaction>
</comment>
<evidence type="ECO:0000259" key="8">
    <source>
        <dbReference type="Pfam" id="PF00728"/>
    </source>
</evidence>
<dbReference type="AlphaFoldDB" id="A0A8G1XFK1"/>
<dbReference type="Proteomes" id="UP000267408">
    <property type="component" value="Unassembled WGS sequence"/>
</dbReference>
<feature type="domain" description="Glycoside hydrolase family 20 catalytic" evidence="8">
    <location>
        <begin position="178"/>
        <end position="512"/>
    </location>
</feature>
<dbReference type="InterPro" id="IPR029018">
    <property type="entry name" value="Hex-like_dom2"/>
</dbReference>
<dbReference type="PRINTS" id="PR00738">
    <property type="entry name" value="GLHYDRLASE20"/>
</dbReference>
<evidence type="ECO:0000313" key="11">
    <source>
        <dbReference type="Proteomes" id="UP000267408"/>
    </source>
</evidence>
<feature type="chain" id="PRO_5034661341" description="beta-N-acetylhexosaminidase" evidence="7">
    <location>
        <begin position="37"/>
        <end position="535"/>
    </location>
</feature>
<keyword evidence="7" id="KW-0732">Signal</keyword>
<dbReference type="InterPro" id="IPR025705">
    <property type="entry name" value="Beta_hexosaminidase_sua/sub"/>
</dbReference>
<protein>
    <recommendedName>
        <fullName evidence="3">beta-N-acetylhexosaminidase</fullName>
        <ecNumber evidence="3">3.2.1.52</ecNumber>
    </recommendedName>
</protein>
<name>A0A8G1XFK1_9ACTN</name>
<evidence type="ECO:0000313" key="10">
    <source>
        <dbReference type="EMBL" id="ROR46551.1"/>
    </source>
</evidence>
<feature type="active site" description="Proton donor" evidence="6">
    <location>
        <position position="320"/>
    </location>
</feature>
<dbReference type="Gene3D" id="3.20.20.80">
    <property type="entry name" value="Glycosidases"/>
    <property type="match status" value="1"/>
</dbReference>
<dbReference type="GO" id="GO:0004563">
    <property type="term" value="F:beta-N-acetylhexosaminidase activity"/>
    <property type="evidence" value="ECO:0007669"/>
    <property type="project" value="UniProtKB-EC"/>
</dbReference>
<comment type="similarity">
    <text evidence="2">Belongs to the glycosyl hydrolase 20 family.</text>
</comment>
<dbReference type="PANTHER" id="PTHR22600">
    <property type="entry name" value="BETA-HEXOSAMINIDASE"/>
    <property type="match status" value="1"/>
</dbReference>
<evidence type="ECO:0000259" key="9">
    <source>
        <dbReference type="Pfam" id="PF02838"/>
    </source>
</evidence>
<dbReference type="Pfam" id="PF02838">
    <property type="entry name" value="Glyco_hydro_20b"/>
    <property type="match status" value="1"/>
</dbReference>
<evidence type="ECO:0000256" key="7">
    <source>
        <dbReference type="SAM" id="SignalP"/>
    </source>
</evidence>
<evidence type="ECO:0000256" key="5">
    <source>
        <dbReference type="ARBA" id="ARBA00023295"/>
    </source>
</evidence>
<dbReference type="EC" id="3.2.1.52" evidence="3"/>
<dbReference type="InterPro" id="IPR015883">
    <property type="entry name" value="Glyco_hydro_20_cat"/>
</dbReference>
<dbReference type="EMBL" id="RJVJ01000001">
    <property type="protein sequence ID" value="ROR46551.1"/>
    <property type="molecule type" value="Genomic_DNA"/>
</dbReference>
<feature type="domain" description="Beta-hexosaminidase bacterial type N-terminal" evidence="9">
    <location>
        <begin position="47"/>
        <end position="173"/>
    </location>
</feature>
<comment type="caution">
    <text evidence="10">The sequence shown here is derived from an EMBL/GenBank/DDBJ whole genome shotgun (WGS) entry which is preliminary data.</text>
</comment>
<dbReference type="InterPro" id="IPR015882">
    <property type="entry name" value="HEX_bac_N"/>
</dbReference>
<dbReference type="GO" id="GO:0005975">
    <property type="term" value="P:carbohydrate metabolic process"/>
    <property type="evidence" value="ECO:0007669"/>
    <property type="project" value="InterPro"/>
</dbReference>
<dbReference type="GO" id="GO:0030203">
    <property type="term" value="P:glycosaminoglycan metabolic process"/>
    <property type="evidence" value="ECO:0007669"/>
    <property type="project" value="TreeGrafter"/>
</dbReference>
<organism evidence="10 11">
    <name type="scientific">Kitasatospora cineracea</name>
    <dbReference type="NCBI Taxonomy" id="88074"/>
    <lineage>
        <taxon>Bacteria</taxon>
        <taxon>Bacillati</taxon>
        <taxon>Actinomycetota</taxon>
        <taxon>Actinomycetes</taxon>
        <taxon>Kitasatosporales</taxon>
        <taxon>Streptomycetaceae</taxon>
        <taxon>Kitasatospora</taxon>
    </lineage>
</organism>
<keyword evidence="4" id="KW-0378">Hydrolase</keyword>